<keyword evidence="8" id="KW-1185">Reference proteome</keyword>
<evidence type="ECO:0000313" key="8">
    <source>
        <dbReference type="Proteomes" id="UP001281761"/>
    </source>
</evidence>
<dbReference type="SMART" id="SM00517">
    <property type="entry name" value="PolyA"/>
    <property type="match status" value="1"/>
</dbReference>
<name>A0ABQ9WW95_9EUKA</name>
<dbReference type="PROSITE" id="PS51309">
    <property type="entry name" value="PABC"/>
    <property type="match status" value="1"/>
</dbReference>
<dbReference type="SUPFAM" id="SSF48371">
    <property type="entry name" value="ARM repeat"/>
    <property type="match status" value="1"/>
</dbReference>
<dbReference type="Gene3D" id="1.25.10.10">
    <property type="entry name" value="Leucine-rich Repeat Variant"/>
    <property type="match status" value="1"/>
</dbReference>
<feature type="compositionally biased region" description="Low complexity" evidence="5">
    <location>
        <begin position="196"/>
        <end position="210"/>
    </location>
</feature>
<evidence type="ECO:0000256" key="2">
    <source>
        <dbReference type="ARBA" id="ARBA00022448"/>
    </source>
</evidence>
<proteinExistence type="predicted"/>
<gene>
    <name evidence="7" type="ORF">BLNAU_21300</name>
</gene>
<evidence type="ECO:0000313" key="7">
    <source>
        <dbReference type="EMBL" id="KAK2943762.1"/>
    </source>
</evidence>
<dbReference type="Gene3D" id="1.10.1900.10">
    <property type="entry name" value="c-terminal domain of poly(a) binding protein"/>
    <property type="match status" value="1"/>
</dbReference>
<dbReference type="PANTHER" id="PTHR22780">
    <property type="entry name" value="ADAPTIN, ALPHA/GAMMA/EPSILON"/>
    <property type="match status" value="1"/>
</dbReference>
<dbReference type="Pfam" id="PF00658">
    <property type="entry name" value="MLLE"/>
    <property type="match status" value="1"/>
</dbReference>
<accession>A0ABQ9WW95</accession>
<comment type="caution">
    <text evidence="7">The sequence shown here is derived from an EMBL/GenBank/DDBJ whole genome shotgun (WGS) entry which is preliminary data.</text>
</comment>
<dbReference type="EMBL" id="JARBJD010000329">
    <property type="protein sequence ID" value="KAK2943762.1"/>
    <property type="molecule type" value="Genomic_DNA"/>
</dbReference>
<keyword evidence="4" id="KW-0472">Membrane</keyword>
<evidence type="ECO:0000259" key="6">
    <source>
        <dbReference type="PROSITE" id="PS51309"/>
    </source>
</evidence>
<dbReference type="InterPro" id="IPR002004">
    <property type="entry name" value="PABP_HYD_C"/>
</dbReference>
<organism evidence="7 8">
    <name type="scientific">Blattamonas nauphoetae</name>
    <dbReference type="NCBI Taxonomy" id="2049346"/>
    <lineage>
        <taxon>Eukaryota</taxon>
        <taxon>Metamonada</taxon>
        <taxon>Preaxostyla</taxon>
        <taxon>Oxymonadida</taxon>
        <taxon>Blattamonas</taxon>
    </lineage>
</organism>
<dbReference type="InterPro" id="IPR036053">
    <property type="entry name" value="PABP-dom"/>
</dbReference>
<dbReference type="Proteomes" id="UP001281761">
    <property type="component" value="Unassembled WGS sequence"/>
</dbReference>
<dbReference type="SUPFAM" id="SSF63570">
    <property type="entry name" value="PABC (PABP) domain"/>
    <property type="match status" value="1"/>
</dbReference>
<keyword evidence="3" id="KW-0653">Protein transport</keyword>
<evidence type="ECO:0000256" key="1">
    <source>
        <dbReference type="ARBA" id="ARBA00004308"/>
    </source>
</evidence>
<evidence type="ECO:0000256" key="3">
    <source>
        <dbReference type="ARBA" id="ARBA00022927"/>
    </source>
</evidence>
<evidence type="ECO:0000256" key="5">
    <source>
        <dbReference type="SAM" id="MobiDB-lite"/>
    </source>
</evidence>
<feature type="region of interest" description="Disordered" evidence="5">
    <location>
        <begin position="196"/>
        <end position="229"/>
    </location>
</feature>
<evidence type="ECO:0000256" key="4">
    <source>
        <dbReference type="ARBA" id="ARBA00023136"/>
    </source>
</evidence>
<dbReference type="InterPro" id="IPR050840">
    <property type="entry name" value="Adaptor_Complx_Large_Subunit"/>
</dbReference>
<sequence length="296" mass="34099">MSKNRQNDGFEIATHDSPLQRHYKFHHRYPVSSAQGKTDILAVMKRIINTENKSFVAIDPRTRSIQRHNAMLAVLFESINLLVKHKYDFALVQRAIQHIRAFLLLSDPDLRYLSLEAVKGLCPLDPTTTGDDLQFVLQVEKALVHPEISLRRRALDVLFELCSTQQYQMQPTMQNPQIPQVQMQYQQQISQQQIHQMPQSQPLYQQPSQQTHPINPNFPPFDFSSLSGSEDEQKQQIGNYIYNIVETMHGQDQASKITGLIIMLSLRDLMQVVQKQDILLSKIEEGRILVKSQSGK</sequence>
<reference evidence="7 8" key="1">
    <citation type="journal article" date="2022" name="bioRxiv">
        <title>Genomics of Preaxostyla Flagellates Illuminates Evolutionary Transitions and the Path Towards Mitochondrial Loss.</title>
        <authorList>
            <person name="Novak L.V.F."/>
            <person name="Treitli S.C."/>
            <person name="Pyrih J."/>
            <person name="Halakuc P."/>
            <person name="Pipaliya S.V."/>
            <person name="Vacek V."/>
            <person name="Brzon O."/>
            <person name="Soukal P."/>
            <person name="Eme L."/>
            <person name="Dacks J.B."/>
            <person name="Karnkowska A."/>
            <person name="Elias M."/>
            <person name="Hampl V."/>
        </authorList>
    </citation>
    <scope>NUCLEOTIDE SEQUENCE [LARGE SCALE GENOMIC DNA]</scope>
    <source>
        <strain evidence="7">NAU3</strain>
        <tissue evidence="7">Gut</tissue>
    </source>
</reference>
<dbReference type="InterPro" id="IPR016024">
    <property type="entry name" value="ARM-type_fold"/>
</dbReference>
<feature type="domain" description="PABC" evidence="6">
    <location>
        <begin position="217"/>
        <end position="295"/>
    </location>
</feature>
<dbReference type="InterPro" id="IPR011989">
    <property type="entry name" value="ARM-like"/>
</dbReference>
<keyword evidence="2" id="KW-0813">Transport</keyword>
<protein>
    <recommendedName>
        <fullName evidence="6">PABC domain-containing protein</fullName>
    </recommendedName>
</protein>
<comment type="subcellular location">
    <subcellularLocation>
        <location evidence="1">Endomembrane system</location>
    </subcellularLocation>
</comment>